<dbReference type="Proteomes" id="UP001620626">
    <property type="component" value="Unassembled WGS sequence"/>
</dbReference>
<feature type="compositionally biased region" description="Basic residues" evidence="1">
    <location>
        <begin position="90"/>
        <end position="104"/>
    </location>
</feature>
<protein>
    <submittedName>
        <fullName evidence="2">Uncharacterized protein</fullName>
    </submittedName>
</protein>
<dbReference type="EMBL" id="JBICBT010000458">
    <property type="protein sequence ID" value="KAL3113002.1"/>
    <property type="molecule type" value="Genomic_DNA"/>
</dbReference>
<feature type="compositionally biased region" description="Polar residues" evidence="1">
    <location>
        <begin position="24"/>
        <end position="35"/>
    </location>
</feature>
<dbReference type="AlphaFoldDB" id="A0ABD2LCP3"/>
<comment type="caution">
    <text evidence="2">The sequence shown here is derived from an EMBL/GenBank/DDBJ whole genome shotgun (WGS) entry which is preliminary data.</text>
</comment>
<feature type="compositionally biased region" description="Polar residues" evidence="1">
    <location>
        <begin position="160"/>
        <end position="169"/>
    </location>
</feature>
<accession>A0ABD2LCP3</accession>
<evidence type="ECO:0000256" key="1">
    <source>
        <dbReference type="SAM" id="MobiDB-lite"/>
    </source>
</evidence>
<feature type="region of interest" description="Disordered" evidence="1">
    <location>
        <begin position="84"/>
        <end position="112"/>
    </location>
</feature>
<evidence type="ECO:0000313" key="3">
    <source>
        <dbReference type="Proteomes" id="UP001620626"/>
    </source>
</evidence>
<reference evidence="2 3" key="1">
    <citation type="submission" date="2024-10" db="EMBL/GenBank/DDBJ databases">
        <authorList>
            <person name="Kim D."/>
        </authorList>
    </citation>
    <scope>NUCLEOTIDE SEQUENCE [LARGE SCALE GENOMIC DNA]</scope>
    <source>
        <strain evidence="2">BH-2024</strain>
    </source>
</reference>
<sequence>MDKGKERQMSTKGRGRGGDEQQIDRQQMSKSSNRQQLFPSLLRNVRWVGANDFQNALPPPPTGALLSSQFNFLLLFVPFDIKGKSSGGKVKWRKEKGKKRRRERKEKQMAIEEGRRGRGRDLLLLKRTALIVFWNEENGKKKRGKREGRGGKGGREGVENSAQQVEVGK</sequence>
<evidence type="ECO:0000313" key="2">
    <source>
        <dbReference type="EMBL" id="KAL3113002.1"/>
    </source>
</evidence>
<keyword evidence="3" id="KW-1185">Reference proteome</keyword>
<feature type="compositionally biased region" description="Basic and acidic residues" evidence="1">
    <location>
        <begin position="147"/>
        <end position="158"/>
    </location>
</feature>
<organism evidence="2 3">
    <name type="scientific">Heterodera trifolii</name>
    <dbReference type="NCBI Taxonomy" id="157864"/>
    <lineage>
        <taxon>Eukaryota</taxon>
        <taxon>Metazoa</taxon>
        <taxon>Ecdysozoa</taxon>
        <taxon>Nematoda</taxon>
        <taxon>Chromadorea</taxon>
        <taxon>Rhabditida</taxon>
        <taxon>Tylenchina</taxon>
        <taxon>Tylenchomorpha</taxon>
        <taxon>Tylenchoidea</taxon>
        <taxon>Heteroderidae</taxon>
        <taxon>Heteroderinae</taxon>
        <taxon>Heterodera</taxon>
    </lineage>
</organism>
<feature type="region of interest" description="Disordered" evidence="1">
    <location>
        <begin position="1"/>
        <end position="35"/>
    </location>
</feature>
<proteinExistence type="predicted"/>
<gene>
    <name evidence="2" type="ORF">niasHT_013467</name>
</gene>
<feature type="region of interest" description="Disordered" evidence="1">
    <location>
        <begin position="141"/>
        <end position="169"/>
    </location>
</feature>
<name>A0ABD2LCP3_9BILA</name>